<evidence type="ECO:0000313" key="1">
    <source>
        <dbReference type="EMBL" id="KAK8078262.1"/>
    </source>
</evidence>
<protein>
    <submittedName>
        <fullName evidence="1">Uncharacterized protein</fullName>
    </submittedName>
</protein>
<organism evidence="1 2">
    <name type="scientific">Apiospora saccharicola</name>
    <dbReference type="NCBI Taxonomy" id="335842"/>
    <lineage>
        <taxon>Eukaryota</taxon>
        <taxon>Fungi</taxon>
        <taxon>Dikarya</taxon>
        <taxon>Ascomycota</taxon>
        <taxon>Pezizomycotina</taxon>
        <taxon>Sordariomycetes</taxon>
        <taxon>Xylariomycetidae</taxon>
        <taxon>Amphisphaeriales</taxon>
        <taxon>Apiosporaceae</taxon>
        <taxon>Apiospora</taxon>
    </lineage>
</organism>
<comment type="caution">
    <text evidence="1">The sequence shown here is derived from an EMBL/GenBank/DDBJ whole genome shotgun (WGS) entry which is preliminary data.</text>
</comment>
<reference evidence="1 2" key="1">
    <citation type="submission" date="2023-01" db="EMBL/GenBank/DDBJ databases">
        <title>Analysis of 21 Apiospora genomes using comparative genomics revels a genus with tremendous synthesis potential of carbohydrate active enzymes and secondary metabolites.</title>
        <authorList>
            <person name="Sorensen T."/>
        </authorList>
    </citation>
    <scope>NUCLEOTIDE SEQUENCE [LARGE SCALE GENOMIC DNA]</scope>
    <source>
        <strain evidence="1 2">CBS 83171</strain>
    </source>
</reference>
<evidence type="ECO:0000313" key="2">
    <source>
        <dbReference type="Proteomes" id="UP001446871"/>
    </source>
</evidence>
<sequence>MNEEASDNLADCFAAIKGEKVPLDIHSPVARTSLIRGIRLHYSFATSPAVTQLCDTDAQLARARNARLIMSNQVPEQMAETERPYCIWHPDLASEETYRQLARTHSEMRYQVGRACAAAGYHGLYLELDLLPDVSIAEEAREGATDGGRLIYEKIMSHPCRYSVMKDRDRSVVLDKPQCPAFLNGDTQVRWWVESRVQTPSGVNESWGFEELDSIEEDCRIHDTMLRHPELDRSLHPEEVRLLYEPLPLDLPTMKKALLIEMSAYDGNVDRYARLRHPLDSWYTIELLSVIRGIYHHTMFARWWGDQIMHNTPRAQTTNGEMDAIPDNERRGWTHLDWIKQAISARRIMVNAVNERDLEELEAHGWPRAVPYPQLLWWPHRPDPGWLKMLADCDENFVEIAAIAAVVCDYKHIYLILRPRLEGQFASLHLGSGPYHRGQASQSYVAEHAVFRSMGLDFTPRSDAEEEEEATSQEGTE</sequence>
<proteinExistence type="predicted"/>
<accession>A0ABR1W5B4</accession>
<gene>
    <name evidence="1" type="ORF">PG996_004432</name>
</gene>
<dbReference type="EMBL" id="JAQQWM010000002">
    <property type="protein sequence ID" value="KAK8078262.1"/>
    <property type="molecule type" value="Genomic_DNA"/>
</dbReference>
<keyword evidence="2" id="KW-1185">Reference proteome</keyword>
<dbReference type="Proteomes" id="UP001446871">
    <property type="component" value="Unassembled WGS sequence"/>
</dbReference>
<name>A0ABR1W5B4_9PEZI</name>